<geneLocation type="plasmid" evidence="3">
    <name>psfrenxt3a</name>
</geneLocation>
<gene>
    <name evidence="2" type="ORF">NXT3_PA00041</name>
</gene>
<accession>A0A2L0HA88</accession>
<sequence>MGQRMAMNFTDLTVALSSIAAIGTAAYGLVDTSKVFRGGISNVGFGFIEDALQPFKSALAFVNETEPFELAKANWLNGIDKADQKATVKGLIRLGMTSDTAETLAEATKIVEPQELKAVAAKVEKVEALSEAELALLARFDAVVDARMDAAFERADQKYRNSARGAAAVAAIVLAEIGAWTYYEKFDQSVFLIGLAVGLIAVPMAPIAKDLTSAISTSVAAFKAIRR</sequence>
<dbReference type="Proteomes" id="UP000239340">
    <property type="component" value="Plasmid pSfreNXT3a"/>
</dbReference>
<organism evidence="2 3">
    <name type="scientific">Rhizobium fredii</name>
    <name type="common">Sinorhizobium fredii</name>
    <dbReference type="NCBI Taxonomy" id="380"/>
    <lineage>
        <taxon>Bacteria</taxon>
        <taxon>Pseudomonadati</taxon>
        <taxon>Pseudomonadota</taxon>
        <taxon>Alphaproteobacteria</taxon>
        <taxon>Hyphomicrobiales</taxon>
        <taxon>Rhizobiaceae</taxon>
        <taxon>Sinorhizobium/Ensifer group</taxon>
        <taxon>Sinorhizobium</taxon>
    </lineage>
</organism>
<evidence type="ECO:0000256" key="1">
    <source>
        <dbReference type="SAM" id="Phobius"/>
    </source>
</evidence>
<keyword evidence="1" id="KW-1133">Transmembrane helix</keyword>
<evidence type="ECO:0000313" key="2">
    <source>
        <dbReference type="EMBL" id="AUX78337.1"/>
    </source>
</evidence>
<dbReference type="EMBL" id="CP024308">
    <property type="protein sequence ID" value="AUX78337.1"/>
    <property type="molecule type" value="Genomic_DNA"/>
</dbReference>
<proteinExistence type="predicted"/>
<keyword evidence="1" id="KW-0472">Membrane</keyword>
<feature type="transmembrane region" description="Helical" evidence="1">
    <location>
        <begin position="163"/>
        <end position="183"/>
    </location>
</feature>
<feature type="transmembrane region" description="Helical" evidence="1">
    <location>
        <begin position="189"/>
        <end position="208"/>
    </location>
</feature>
<protein>
    <submittedName>
        <fullName evidence="2">Uncharacterized protein</fullName>
    </submittedName>
</protein>
<dbReference type="AlphaFoldDB" id="A0A2L0HA88"/>
<reference evidence="2 3" key="1">
    <citation type="submission" date="2017-10" db="EMBL/GenBank/DDBJ databases">
        <title>Analysis of the genome sequences of Rhizobium populations associated to common bean (phaseolus vulgaris).</title>
        <authorList>
            <person name="Bustos P."/>
            <person name="Santamaria R.I."/>
            <person name="Miranda-Sanchez F."/>
            <person name="Perez-Carrascal O."/>
            <person name="Juarez S."/>
            <person name="Lozano L."/>
            <person name="Martinez-Flores I."/>
            <person name="Vinuesa P."/>
            <person name="Martinez-Romero E."/>
            <person name="Cevallos M.A."/>
            <person name="Romero D."/>
            <person name="Davila G."/>
            <person name="Gonzalez V."/>
        </authorList>
    </citation>
    <scope>NUCLEOTIDE SEQUENCE [LARGE SCALE GENOMIC DNA]</scope>
    <source>
        <strain evidence="2 3">NXT3</strain>
        <plasmid evidence="3">Plasmid psfrenxt3a</plasmid>
    </source>
</reference>
<evidence type="ECO:0000313" key="3">
    <source>
        <dbReference type="Proteomes" id="UP000239340"/>
    </source>
</evidence>
<name>A0A2L0HA88_RHIFR</name>
<keyword evidence="2" id="KW-0614">Plasmid</keyword>
<keyword evidence="1" id="KW-0812">Transmembrane</keyword>